<dbReference type="Proteomes" id="UP000481861">
    <property type="component" value="Unassembled WGS sequence"/>
</dbReference>
<comment type="caution">
    <text evidence="1">The sequence shown here is derived from an EMBL/GenBank/DDBJ whole genome shotgun (WGS) entry which is preliminary data.</text>
</comment>
<sequence length="277" mass="31295">MAPTTSATISVQRIWIPDDHPAFLQSLVDAPNNPASLYLSVSSRSLVIYVAPTSTVNIVSLPHLSVALSQEHNSAIALKTFLESGKITKVFFDARSPAKILFEHCDIALVTCFPGRTYIHEVQLMAGALRKSDTAREWLPGFDRCITQDSDLDFDNLILDRAHGADRADEAASFDMRILHLPILWRKYHDQLVECRPGIGGSFWVAMIREATRERLKILRGNEPPSYDAKRGWDKYSIQTQREIWNDDVFMDSTTHGEWFSGDFLGGSEHWAQYDVL</sequence>
<keyword evidence="2" id="KW-1185">Reference proteome</keyword>
<reference evidence="1 2" key="1">
    <citation type="submission" date="2020-01" db="EMBL/GenBank/DDBJ databases">
        <authorList>
            <consortium name="DOE Joint Genome Institute"/>
            <person name="Haridas S."/>
            <person name="Albert R."/>
            <person name="Binder M."/>
            <person name="Bloem J."/>
            <person name="Labutti K."/>
            <person name="Salamov A."/>
            <person name="Andreopoulos B."/>
            <person name="Baker S.E."/>
            <person name="Barry K."/>
            <person name="Bills G."/>
            <person name="Bluhm B.H."/>
            <person name="Cannon C."/>
            <person name="Castanera R."/>
            <person name="Culley D.E."/>
            <person name="Daum C."/>
            <person name="Ezra D."/>
            <person name="Gonzalez J.B."/>
            <person name="Henrissat B."/>
            <person name="Kuo A."/>
            <person name="Liang C."/>
            <person name="Lipzen A."/>
            <person name="Lutzoni F."/>
            <person name="Magnuson J."/>
            <person name="Mondo S."/>
            <person name="Nolan M."/>
            <person name="Ohm R."/>
            <person name="Pangilinan J."/>
            <person name="Park H.-J.H."/>
            <person name="Ramirez L."/>
            <person name="Alfaro M."/>
            <person name="Sun H."/>
            <person name="Tritt A."/>
            <person name="Yoshinaga Y."/>
            <person name="Zwiers L.-H.L."/>
            <person name="Turgeon B.G."/>
            <person name="Goodwin S.B."/>
            <person name="Spatafora J.W."/>
            <person name="Crous P.W."/>
            <person name="Grigoriev I.V."/>
        </authorList>
    </citation>
    <scope>NUCLEOTIDE SEQUENCE [LARGE SCALE GENOMIC DNA]</scope>
    <source>
        <strain evidence="1 2">CBS 611.86</strain>
    </source>
</reference>
<dbReference type="PANTHER" id="PTHR43040:SF1">
    <property type="entry name" value="RIBONUCLEASE D"/>
    <property type="match status" value="1"/>
</dbReference>
<evidence type="ECO:0000313" key="2">
    <source>
        <dbReference type="Proteomes" id="UP000481861"/>
    </source>
</evidence>
<proteinExistence type="predicted"/>
<dbReference type="EMBL" id="JAADJZ010000025">
    <property type="protein sequence ID" value="KAF2867046.1"/>
    <property type="molecule type" value="Genomic_DNA"/>
</dbReference>
<evidence type="ECO:0008006" key="3">
    <source>
        <dbReference type="Google" id="ProtNLM"/>
    </source>
</evidence>
<name>A0A7C8I1U1_9PLEO</name>
<dbReference type="PANTHER" id="PTHR43040">
    <property type="entry name" value="RIBONUCLEASE D"/>
    <property type="match status" value="1"/>
</dbReference>
<dbReference type="AlphaFoldDB" id="A0A7C8I1U1"/>
<protein>
    <recommendedName>
        <fullName evidence="3">3'-5' exonuclease domain-containing protein</fullName>
    </recommendedName>
</protein>
<accession>A0A7C8I1U1</accession>
<gene>
    <name evidence="1" type="ORF">BDV95DRAFT_622660</name>
</gene>
<dbReference type="OrthoDB" id="26838at2759"/>
<evidence type="ECO:0000313" key="1">
    <source>
        <dbReference type="EMBL" id="KAF2867046.1"/>
    </source>
</evidence>
<organism evidence="1 2">
    <name type="scientific">Massariosphaeria phaeospora</name>
    <dbReference type="NCBI Taxonomy" id="100035"/>
    <lineage>
        <taxon>Eukaryota</taxon>
        <taxon>Fungi</taxon>
        <taxon>Dikarya</taxon>
        <taxon>Ascomycota</taxon>
        <taxon>Pezizomycotina</taxon>
        <taxon>Dothideomycetes</taxon>
        <taxon>Pleosporomycetidae</taxon>
        <taxon>Pleosporales</taxon>
        <taxon>Pleosporales incertae sedis</taxon>
        <taxon>Massariosphaeria</taxon>
    </lineage>
</organism>